<organism evidence="1 2">
    <name type="scientific">Meloidogyne enterolobii</name>
    <name type="common">Root-knot nematode worm</name>
    <name type="synonym">Meloidogyne mayaguensis</name>
    <dbReference type="NCBI Taxonomy" id="390850"/>
    <lineage>
        <taxon>Eukaryota</taxon>
        <taxon>Metazoa</taxon>
        <taxon>Ecdysozoa</taxon>
        <taxon>Nematoda</taxon>
        <taxon>Chromadorea</taxon>
        <taxon>Rhabditida</taxon>
        <taxon>Tylenchina</taxon>
        <taxon>Tylenchomorpha</taxon>
        <taxon>Tylenchoidea</taxon>
        <taxon>Meloidogynidae</taxon>
        <taxon>Meloidogyninae</taxon>
        <taxon>Meloidogyne</taxon>
    </lineage>
</organism>
<name>A0ACB1A9I8_MELEN</name>
<proteinExistence type="predicted"/>
<sequence length="68" mass="8026">MLTIIFIFVCSRHNLEKNRLESSAHFSSNLILFSLVYSPFQSTAPGFFWEILLYFCNPSKAFVFNFFF</sequence>
<protein>
    <submittedName>
        <fullName evidence="1">Uncharacterized protein</fullName>
    </submittedName>
</protein>
<evidence type="ECO:0000313" key="2">
    <source>
        <dbReference type="Proteomes" id="UP001497535"/>
    </source>
</evidence>
<reference evidence="1" key="1">
    <citation type="submission" date="2023-11" db="EMBL/GenBank/DDBJ databases">
        <authorList>
            <person name="Poullet M."/>
        </authorList>
    </citation>
    <scope>NUCLEOTIDE SEQUENCE</scope>
    <source>
        <strain evidence="1">E1834</strain>
    </source>
</reference>
<keyword evidence="2" id="KW-1185">Reference proteome</keyword>
<evidence type="ECO:0000313" key="1">
    <source>
        <dbReference type="EMBL" id="CAK5087061.1"/>
    </source>
</evidence>
<gene>
    <name evidence="1" type="ORF">MENTE1834_LOCUS34587</name>
</gene>
<dbReference type="Proteomes" id="UP001497535">
    <property type="component" value="Unassembled WGS sequence"/>
</dbReference>
<accession>A0ACB1A9I8</accession>
<dbReference type="EMBL" id="CAVMJV010000062">
    <property type="protein sequence ID" value="CAK5087061.1"/>
    <property type="molecule type" value="Genomic_DNA"/>
</dbReference>
<comment type="caution">
    <text evidence="1">The sequence shown here is derived from an EMBL/GenBank/DDBJ whole genome shotgun (WGS) entry which is preliminary data.</text>
</comment>